<feature type="compositionally biased region" description="Basic and acidic residues" evidence="1">
    <location>
        <begin position="149"/>
        <end position="172"/>
    </location>
</feature>
<feature type="compositionally biased region" description="Basic residues" evidence="1">
    <location>
        <begin position="251"/>
        <end position="260"/>
    </location>
</feature>
<protein>
    <submittedName>
        <fullName evidence="2">Uncharacterized protein</fullName>
    </submittedName>
</protein>
<feature type="compositionally biased region" description="Polar residues" evidence="1">
    <location>
        <begin position="1"/>
        <end position="11"/>
    </location>
</feature>
<feature type="compositionally biased region" description="Basic and acidic residues" evidence="1">
    <location>
        <begin position="105"/>
        <end position="123"/>
    </location>
</feature>
<dbReference type="EMBL" id="AGUE01000010">
    <property type="protein sequence ID" value="EHL03428.1"/>
    <property type="molecule type" value="Genomic_DNA"/>
</dbReference>
<accession>H0EDK2</accession>
<evidence type="ECO:0000256" key="1">
    <source>
        <dbReference type="SAM" id="MobiDB-lite"/>
    </source>
</evidence>
<sequence length="485" mass="55505">MTQDQTQNVENMSREDYVSLMETLTPGYVPPDEEVSTSAPQDQDHSHAVDDAHSLNRRQQQNQNQYATSMQDKEKQMASESQPRQAKLLGESQLDEQDVSMEDFQISHESQKEDLGEAAKDDNQISPNSPADRHNGLKTPDFQGQNKTSDSHPNFDKDSYHLFTSEDKRQMDTDSNYEPDSENQTADEHVNRQDLALNNLEVSEGSQRQSLHTTSKTKKLLNSHSEPKSKYLNVDPKMTGPESFMSNFARYGKKQPQRLPRKPENKSEAAKLANADPTEQVVLRVIGLEGRDKDISINKSVATHYSPVLRRAFNYTPSNPQKIKKVYQIAKTTEDAVLTLKRWMLTEDKSLPLPPPSNTPHDPNDELPTLVLVYFLAKKLEIERLQRVAFVRFHNCVKEKRDLPAIIPKWLWEDTKEGDMLRESVLNMCTDGTVNMPPEIFGDGYFPPELVAELMPDDYDALRIWEEMNTLFTKKRIRLSVDSRA</sequence>
<dbReference type="HOGENOM" id="CLU_562651_0_0_1"/>
<organism evidence="2 3">
    <name type="scientific">Glarea lozoyensis (strain ATCC 74030 / MF5533)</name>
    <dbReference type="NCBI Taxonomy" id="1104152"/>
    <lineage>
        <taxon>Eukaryota</taxon>
        <taxon>Fungi</taxon>
        <taxon>Dikarya</taxon>
        <taxon>Ascomycota</taxon>
        <taxon>Pezizomycotina</taxon>
        <taxon>Leotiomycetes</taxon>
        <taxon>Helotiales</taxon>
        <taxon>Helotiaceae</taxon>
        <taxon>Glarea</taxon>
    </lineage>
</organism>
<evidence type="ECO:0000313" key="2">
    <source>
        <dbReference type="EMBL" id="EHL03428.1"/>
    </source>
</evidence>
<comment type="caution">
    <text evidence="2">The sequence shown here is derived from an EMBL/GenBank/DDBJ whole genome shotgun (WGS) entry which is preliminary data.</text>
</comment>
<dbReference type="InParanoid" id="H0EDK2"/>
<feature type="compositionally biased region" description="Basic and acidic residues" evidence="1">
    <location>
        <begin position="42"/>
        <end position="54"/>
    </location>
</feature>
<reference evidence="2 3" key="1">
    <citation type="journal article" date="2012" name="Eukaryot. Cell">
        <title>Genome sequence of the fungus Glarea lozoyensis: the first genome sequence of a species from the Helotiaceae family.</title>
        <authorList>
            <person name="Youssar L."/>
            <person name="Gruening B.A."/>
            <person name="Erxleben A."/>
            <person name="Guenther S."/>
            <person name="Huettel W."/>
        </authorList>
    </citation>
    <scope>NUCLEOTIDE SEQUENCE [LARGE SCALE GENOMIC DNA]</scope>
    <source>
        <strain evidence="3">ATCC 74030 / MF5533</strain>
    </source>
</reference>
<name>H0EDK2_GLAL7</name>
<keyword evidence="3" id="KW-1185">Reference proteome</keyword>
<feature type="region of interest" description="Disordered" evidence="1">
    <location>
        <begin position="202"/>
        <end position="273"/>
    </location>
</feature>
<evidence type="ECO:0000313" key="3">
    <source>
        <dbReference type="Proteomes" id="UP000005446"/>
    </source>
</evidence>
<feature type="compositionally biased region" description="Polar residues" evidence="1">
    <location>
        <begin position="202"/>
        <end position="214"/>
    </location>
</feature>
<dbReference type="OrthoDB" id="194443at2759"/>
<dbReference type="Proteomes" id="UP000005446">
    <property type="component" value="Unassembled WGS sequence"/>
</dbReference>
<proteinExistence type="predicted"/>
<dbReference type="AlphaFoldDB" id="H0EDK2"/>
<gene>
    <name evidence="2" type="ORF">M7I_0651</name>
</gene>
<feature type="region of interest" description="Disordered" evidence="1">
    <location>
        <begin position="1"/>
        <end position="190"/>
    </location>
</feature>